<dbReference type="GO" id="GO:0016787">
    <property type="term" value="F:hydrolase activity"/>
    <property type="evidence" value="ECO:0007669"/>
    <property type="project" value="InterPro"/>
</dbReference>
<protein>
    <recommendedName>
        <fullName evidence="2">Alpha/beta hydrolase fold-5 domain-containing protein</fullName>
    </recommendedName>
</protein>
<dbReference type="Pfam" id="PF12695">
    <property type="entry name" value="Abhydrolase_5"/>
    <property type="match status" value="1"/>
</dbReference>
<sequence>MKILYLASFAVLQFHFCSSLSVEILKPNSTGPEAALVIVPGAYITGAAYKPLAEVLQKNSNLKLWVALLDGFFNKLPNPLQFPIVFNKAVNELLKAGYKGKKVFLAGHSLGGEVVALYGQKANHILDGVLLFASYITKNNELKEYPFPVLTISGDLDGLTRITRIVDTFEELQEDVKKDPEQKYKTPVIVMESINHGQFASGQLPKPVTDHDLNPEVSQSVAYNTIANYSNAFMVVVRNDTDTNVTEAENILEDGYTKTATMMQPLSKVKALDQNPEFTSHWTNTAQELVVSLKNITDVEFINYEDESLDILPKQLPVLSPSDYIKIESLTTLWMQPNPLDSTTSPLSPLQLKATMKSQEAVKKILPSSQFGIPASCKEVNQNAYELAFAKSSPMAKERYTSRGRRIIFNDDVSVSSEFQWVRSQLDLNYNQSGLYVTAARFHTGMSEPTKSYSGQNDCTLLSPFRAMEWIYIDSLKYTTSQIKSNTT</sequence>
<name>A0A6J8BI94_MYTCO</name>
<gene>
    <name evidence="3" type="ORF">MCOR_17764</name>
</gene>
<dbReference type="AlphaFoldDB" id="A0A6J8BI94"/>
<keyword evidence="4" id="KW-1185">Reference proteome</keyword>
<dbReference type="Proteomes" id="UP000507470">
    <property type="component" value="Unassembled WGS sequence"/>
</dbReference>
<dbReference type="InterPro" id="IPR029059">
    <property type="entry name" value="AB_hydrolase_5"/>
</dbReference>
<feature type="chain" id="PRO_5027098082" description="Alpha/beta hydrolase fold-5 domain-containing protein" evidence="1">
    <location>
        <begin position="20"/>
        <end position="488"/>
    </location>
</feature>
<evidence type="ECO:0000256" key="1">
    <source>
        <dbReference type="SAM" id="SignalP"/>
    </source>
</evidence>
<keyword evidence="1" id="KW-0732">Signal</keyword>
<reference evidence="3 4" key="1">
    <citation type="submission" date="2020-06" db="EMBL/GenBank/DDBJ databases">
        <authorList>
            <person name="Li R."/>
            <person name="Bekaert M."/>
        </authorList>
    </citation>
    <scope>NUCLEOTIDE SEQUENCE [LARGE SCALE GENOMIC DNA]</scope>
    <source>
        <strain evidence="4">wild</strain>
    </source>
</reference>
<proteinExistence type="predicted"/>
<dbReference type="EMBL" id="CACVKT020003142">
    <property type="protein sequence ID" value="CAC5381907.1"/>
    <property type="molecule type" value="Genomic_DNA"/>
</dbReference>
<feature type="signal peptide" evidence="1">
    <location>
        <begin position="1"/>
        <end position="19"/>
    </location>
</feature>
<accession>A0A6J8BI94</accession>
<evidence type="ECO:0000313" key="4">
    <source>
        <dbReference type="Proteomes" id="UP000507470"/>
    </source>
</evidence>
<dbReference type="SUPFAM" id="SSF53474">
    <property type="entry name" value="alpha/beta-Hydrolases"/>
    <property type="match status" value="1"/>
</dbReference>
<dbReference type="InterPro" id="IPR029058">
    <property type="entry name" value="AB_hydrolase_fold"/>
</dbReference>
<organism evidence="3 4">
    <name type="scientific">Mytilus coruscus</name>
    <name type="common">Sea mussel</name>
    <dbReference type="NCBI Taxonomy" id="42192"/>
    <lineage>
        <taxon>Eukaryota</taxon>
        <taxon>Metazoa</taxon>
        <taxon>Spiralia</taxon>
        <taxon>Lophotrochozoa</taxon>
        <taxon>Mollusca</taxon>
        <taxon>Bivalvia</taxon>
        <taxon>Autobranchia</taxon>
        <taxon>Pteriomorphia</taxon>
        <taxon>Mytilida</taxon>
        <taxon>Mytiloidea</taxon>
        <taxon>Mytilidae</taxon>
        <taxon>Mytilinae</taxon>
        <taxon>Mytilus</taxon>
    </lineage>
</organism>
<evidence type="ECO:0000259" key="2">
    <source>
        <dbReference type="Pfam" id="PF12695"/>
    </source>
</evidence>
<dbReference type="OrthoDB" id="188124at2759"/>
<dbReference type="Gene3D" id="3.40.50.1820">
    <property type="entry name" value="alpha/beta hydrolase"/>
    <property type="match status" value="1"/>
</dbReference>
<evidence type="ECO:0000313" key="3">
    <source>
        <dbReference type="EMBL" id="CAC5381907.1"/>
    </source>
</evidence>
<feature type="domain" description="Alpha/beta hydrolase fold-5" evidence="2">
    <location>
        <begin position="36"/>
        <end position="200"/>
    </location>
</feature>